<organism evidence="1 2">
    <name type="scientific">Microlunatus capsulatus</name>
    <dbReference type="NCBI Taxonomy" id="99117"/>
    <lineage>
        <taxon>Bacteria</taxon>
        <taxon>Bacillati</taxon>
        <taxon>Actinomycetota</taxon>
        <taxon>Actinomycetes</taxon>
        <taxon>Propionibacteriales</taxon>
        <taxon>Propionibacteriaceae</taxon>
        <taxon>Microlunatus</taxon>
    </lineage>
</organism>
<protein>
    <submittedName>
        <fullName evidence="1">Uncharacterized protein</fullName>
    </submittedName>
</protein>
<evidence type="ECO:0000313" key="1">
    <source>
        <dbReference type="EMBL" id="MBP2416655.1"/>
    </source>
</evidence>
<dbReference type="RefSeq" id="WP_210054531.1">
    <property type="nucleotide sequence ID" value="NZ_BAAAMH010000015.1"/>
</dbReference>
<sequence length="56" mass="5917">MAKVVKVTSADVQRARLLVRVNDSLKRPTPAGIRKIAEVRPARSTTGPAGPALAQP</sequence>
<dbReference type="Proteomes" id="UP000758168">
    <property type="component" value="Unassembled WGS sequence"/>
</dbReference>
<evidence type="ECO:0000313" key="2">
    <source>
        <dbReference type="Proteomes" id="UP000758168"/>
    </source>
</evidence>
<dbReference type="EMBL" id="JAGIOB010000001">
    <property type="protein sequence ID" value="MBP2416655.1"/>
    <property type="molecule type" value="Genomic_DNA"/>
</dbReference>
<gene>
    <name evidence="1" type="ORF">JOF54_001577</name>
</gene>
<keyword evidence="2" id="KW-1185">Reference proteome</keyword>
<comment type="caution">
    <text evidence="1">The sequence shown here is derived from an EMBL/GenBank/DDBJ whole genome shotgun (WGS) entry which is preliminary data.</text>
</comment>
<proteinExistence type="predicted"/>
<name>A0ABS4Z7A5_9ACTN</name>
<accession>A0ABS4Z7A5</accession>
<reference evidence="1 2" key="1">
    <citation type="submission" date="2021-03" db="EMBL/GenBank/DDBJ databases">
        <title>Sequencing the genomes of 1000 actinobacteria strains.</title>
        <authorList>
            <person name="Klenk H.-P."/>
        </authorList>
    </citation>
    <scope>NUCLEOTIDE SEQUENCE [LARGE SCALE GENOMIC DNA]</scope>
    <source>
        <strain evidence="1 2">DSM 12936</strain>
    </source>
</reference>